<protein>
    <submittedName>
        <fullName evidence="2">Uncharacterized protein</fullName>
    </submittedName>
</protein>
<reference evidence="2" key="1">
    <citation type="journal article" date="2020" name="Stud. Mycol.">
        <title>101 Dothideomycetes genomes: a test case for predicting lifestyles and emergence of pathogens.</title>
        <authorList>
            <person name="Haridas S."/>
            <person name="Albert R."/>
            <person name="Binder M."/>
            <person name="Bloem J."/>
            <person name="Labutti K."/>
            <person name="Salamov A."/>
            <person name="Andreopoulos B."/>
            <person name="Baker S."/>
            <person name="Barry K."/>
            <person name="Bills G."/>
            <person name="Bluhm B."/>
            <person name="Cannon C."/>
            <person name="Castanera R."/>
            <person name="Culley D."/>
            <person name="Daum C."/>
            <person name="Ezra D."/>
            <person name="Gonzalez J."/>
            <person name="Henrissat B."/>
            <person name="Kuo A."/>
            <person name="Liang C."/>
            <person name="Lipzen A."/>
            <person name="Lutzoni F."/>
            <person name="Magnuson J."/>
            <person name="Mondo S."/>
            <person name="Nolan M."/>
            <person name="Ohm R."/>
            <person name="Pangilinan J."/>
            <person name="Park H.-J."/>
            <person name="Ramirez L."/>
            <person name="Alfaro M."/>
            <person name="Sun H."/>
            <person name="Tritt A."/>
            <person name="Yoshinaga Y."/>
            <person name="Zwiers L.-H."/>
            <person name="Turgeon B."/>
            <person name="Goodwin S."/>
            <person name="Spatafora J."/>
            <person name="Crous P."/>
            <person name="Grigoriev I."/>
        </authorList>
    </citation>
    <scope>NUCLEOTIDE SEQUENCE</scope>
    <source>
        <strain evidence="2">ATCC 16933</strain>
    </source>
</reference>
<feature type="compositionally biased region" description="Gly residues" evidence="1">
    <location>
        <begin position="36"/>
        <end position="47"/>
    </location>
</feature>
<dbReference type="Proteomes" id="UP000799766">
    <property type="component" value="Unassembled WGS sequence"/>
</dbReference>
<accession>A0A6A6P846</accession>
<feature type="compositionally biased region" description="Low complexity" evidence="1">
    <location>
        <begin position="175"/>
        <end position="203"/>
    </location>
</feature>
<feature type="region of interest" description="Disordered" evidence="1">
    <location>
        <begin position="1"/>
        <end position="68"/>
    </location>
</feature>
<feature type="compositionally biased region" description="Basic residues" evidence="1">
    <location>
        <begin position="129"/>
        <end position="141"/>
    </location>
</feature>
<keyword evidence="3" id="KW-1185">Reference proteome</keyword>
<organism evidence="2 3">
    <name type="scientific">Lineolata rhizophorae</name>
    <dbReference type="NCBI Taxonomy" id="578093"/>
    <lineage>
        <taxon>Eukaryota</taxon>
        <taxon>Fungi</taxon>
        <taxon>Dikarya</taxon>
        <taxon>Ascomycota</taxon>
        <taxon>Pezizomycotina</taxon>
        <taxon>Dothideomycetes</taxon>
        <taxon>Dothideomycetes incertae sedis</taxon>
        <taxon>Lineolatales</taxon>
        <taxon>Lineolataceae</taxon>
        <taxon>Lineolata</taxon>
    </lineage>
</organism>
<sequence>MWAAQAGAKWQPHRAGGSHTSAVLDPRPLPPRPRLRGGGVVGYGGGLRNDAARGRATGTGPQDGRPRSLLRTAPYPALQAPADVPVRALAYQPATESIISPARPAALGRVRVRAHSCSEARFSAERGRCSSRRQACRAGRRRNLEGPNARGEKGSPSGAASERRILKRHNSAGPGPALGATHASAATTGGLGPAATAAQGPSRPAAAAARTLSSLLLRATRAPRCAPGFWAPAGPPPGCGPEMGWWIAPPLTSLGDRPESTLWQGDR</sequence>
<gene>
    <name evidence="2" type="ORF">BDY21DRAFT_409271</name>
</gene>
<dbReference type="EMBL" id="MU001675">
    <property type="protein sequence ID" value="KAF2459613.1"/>
    <property type="molecule type" value="Genomic_DNA"/>
</dbReference>
<dbReference type="AlphaFoldDB" id="A0A6A6P846"/>
<feature type="region of interest" description="Disordered" evidence="1">
    <location>
        <begin position="121"/>
        <end position="203"/>
    </location>
</feature>
<evidence type="ECO:0000313" key="3">
    <source>
        <dbReference type="Proteomes" id="UP000799766"/>
    </source>
</evidence>
<evidence type="ECO:0000313" key="2">
    <source>
        <dbReference type="EMBL" id="KAF2459613.1"/>
    </source>
</evidence>
<evidence type="ECO:0000256" key="1">
    <source>
        <dbReference type="SAM" id="MobiDB-lite"/>
    </source>
</evidence>
<name>A0A6A6P846_9PEZI</name>
<proteinExistence type="predicted"/>